<keyword evidence="2" id="KW-1185">Reference proteome</keyword>
<dbReference type="EMBL" id="MU277225">
    <property type="protein sequence ID" value="KAI0059633.1"/>
    <property type="molecule type" value="Genomic_DNA"/>
</dbReference>
<reference evidence="1" key="1">
    <citation type="submission" date="2021-03" db="EMBL/GenBank/DDBJ databases">
        <authorList>
            <consortium name="DOE Joint Genome Institute"/>
            <person name="Ahrendt S."/>
            <person name="Looney B.P."/>
            <person name="Miyauchi S."/>
            <person name="Morin E."/>
            <person name="Drula E."/>
            <person name="Courty P.E."/>
            <person name="Chicoki N."/>
            <person name="Fauchery L."/>
            <person name="Kohler A."/>
            <person name="Kuo A."/>
            <person name="Labutti K."/>
            <person name="Pangilinan J."/>
            <person name="Lipzen A."/>
            <person name="Riley R."/>
            <person name="Andreopoulos W."/>
            <person name="He G."/>
            <person name="Johnson J."/>
            <person name="Barry K.W."/>
            <person name="Grigoriev I.V."/>
            <person name="Nagy L."/>
            <person name="Hibbett D."/>
            <person name="Henrissat B."/>
            <person name="Matheny P.B."/>
            <person name="Labbe J."/>
            <person name="Martin F."/>
        </authorList>
    </citation>
    <scope>NUCLEOTIDE SEQUENCE</scope>
    <source>
        <strain evidence="1">HHB10654</strain>
    </source>
</reference>
<evidence type="ECO:0000313" key="1">
    <source>
        <dbReference type="EMBL" id="KAI0059633.1"/>
    </source>
</evidence>
<proteinExistence type="predicted"/>
<protein>
    <submittedName>
        <fullName evidence="1">Uncharacterized protein</fullName>
    </submittedName>
</protein>
<reference evidence="1" key="2">
    <citation type="journal article" date="2022" name="New Phytol.">
        <title>Evolutionary transition to the ectomycorrhizal habit in the genomes of a hyperdiverse lineage of mushroom-forming fungi.</title>
        <authorList>
            <person name="Looney B."/>
            <person name="Miyauchi S."/>
            <person name="Morin E."/>
            <person name="Drula E."/>
            <person name="Courty P.E."/>
            <person name="Kohler A."/>
            <person name="Kuo A."/>
            <person name="LaButti K."/>
            <person name="Pangilinan J."/>
            <person name="Lipzen A."/>
            <person name="Riley R."/>
            <person name="Andreopoulos W."/>
            <person name="He G."/>
            <person name="Johnson J."/>
            <person name="Nolan M."/>
            <person name="Tritt A."/>
            <person name="Barry K.W."/>
            <person name="Grigoriev I.V."/>
            <person name="Nagy L.G."/>
            <person name="Hibbett D."/>
            <person name="Henrissat B."/>
            <person name="Matheny P.B."/>
            <person name="Labbe J."/>
            <person name="Martin F.M."/>
        </authorList>
    </citation>
    <scope>NUCLEOTIDE SEQUENCE</scope>
    <source>
        <strain evidence="1">HHB10654</strain>
    </source>
</reference>
<dbReference type="Proteomes" id="UP000814140">
    <property type="component" value="Unassembled WGS sequence"/>
</dbReference>
<comment type="caution">
    <text evidence="1">The sequence shown here is derived from an EMBL/GenBank/DDBJ whole genome shotgun (WGS) entry which is preliminary data.</text>
</comment>
<gene>
    <name evidence="1" type="ORF">BV25DRAFT_1061236</name>
</gene>
<accession>A0ACB8SUT8</accession>
<sequence length="452" mass="50546">MTTEGMEALSYVEIPTYATRLPGKPSPKETVRPTPKITTAIPHSDSVSESPAMPSSAQLNSPSRVFGNLPGLLLASSLQIPANAPAANPRTGIQLLSTRDPLSVPITTVNFRRFISKIGPVWWLQDRIEEVLMWRKGWKVTVMWMALYTFICYFPRLILLLPNVAILAVLLAAHPSRRSADTESLNPPEVLPPPRANAREGSAEWLANIQGIQNLMGAFADAHDAVFPTILHLTYATPYTPHICTLTIIATLITLPLLPLIPLRPLFITLGLTPFVLTHPFTHRTLPLLLSALPLGRWRGRVTRAIDDDRLKDRHWRSPMRDVELFENERWVGGDGGSGTWSKSHLKPGERVPWTRGRDGWSGLSADGSGDVSSNLTFALEPGWVFVETEDWRADTEGEWSTLGSDEFGWVYTNDAWLDPRAAPSDEWKTQGAITRRRRWTRRIYFNPTSTL</sequence>
<organism evidence="1 2">
    <name type="scientific">Artomyces pyxidatus</name>
    <dbReference type="NCBI Taxonomy" id="48021"/>
    <lineage>
        <taxon>Eukaryota</taxon>
        <taxon>Fungi</taxon>
        <taxon>Dikarya</taxon>
        <taxon>Basidiomycota</taxon>
        <taxon>Agaricomycotina</taxon>
        <taxon>Agaricomycetes</taxon>
        <taxon>Russulales</taxon>
        <taxon>Auriscalpiaceae</taxon>
        <taxon>Artomyces</taxon>
    </lineage>
</organism>
<evidence type="ECO:0000313" key="2">
    <source>
        <dbReference type="Proteomes" id="UP000814140"/>
    </source>
</evidence>
<name>A0ACB8SUT8_9AGAM</name>